<dbReference type="AlphaFoldDB" id="A0A840ZJJ5"/>
<keyword evidence="2" id="KW-1185">Reference proteome</keyword>
<protein>
    <submittedName>
        <fullName evidence="1">Uncharacterized protein</fullName>
    </submittedName>
</protein>
<dbReference type="RefSeq" id="WP_183568761.1">
    <property type="nucleotide sequence ID" value="NZ_JACHOP010000006.1"/>
</dbReference>
<dbReference type="Proteomes" id="UP000583454">
    <property type="component" value="Unassembled WGS sequence"/>
</dbReference>
<gene>
    <name evidence="1" type="ORF">HNR00_002045</name>
</gene>
<reference evidence="1 2" key="1">
    <citation type="submission" date="2020-08" db="EMBL/GenBank/DDBJ databases">
        <title>Genomic Encyclopedia of Type Strains, Phase IV (KMG-IV): sequencing the most valuable type-strain genomes for metagenomic binning, comparative biology and taxonomic classification.</title>
        <authorList>
            <person name="Goeker M."/>
        </authorList>
    </citation>
    <scope>NUCLEOTIDE SEQUENCE [LARGE SCALE GENOMIC DNA]</scope>
    <source>
        <strain evidence="1 2">DSM 2163</strain>
    </source>
</reference>
<sequence>MMPNRLTETEATLAITDRAWRAEMIRAYGPDAVLRHGFRPTASGLAGTRLRETFDARRRAVKEWRDERRPHA</sequence>
<comment type="caution">
    <text evidence="1">The sequence shown here is derived from an EMBL/GenBank/DDBJ whole genome shotgun (WGS) entry which is preliminary data.</text>
</comment>
<organism evidence="1 2">
    <name type="scientific">Methylorubrum rhodinum</name>
    <dbReference type="NCBI Taxonomy" id="29428"/>
    <lineage>
        <taxon>Bacteria</taxon>
        <taxon>Pseudomonadati</taxon>
        <taxon>Pseudomonadota</taxon>
        <taxon>Alphaproteobacteria</taxon>
        <taxon>Hyphomicrobiales</taxon>
        <taxon>Methylobacteriaceae</taxon>
        <taxon>Methylorubrum</taxon>
    </lineage>
</organism>
<dbReference type="EMBL" id="JACHOP010000006">
    <property type="protein sequence ID" value="MBB5757334.1"/>
    <property type="molecule type" value="Genomic_DNA"/>
</dbReference>
<accession>A0A840ZJJ5</accession>
<proteinExistence type="predicted"/>
<name>A0A840ZJJ5_9HYPH</name>
<evidence type="ECO:0000313" key="2">
    <source>
        <dbReference type="Proteomes" id="UP000583454"/>
    </source>
</evidence>
<evidence type="ECO:0000313" key="1">
    <source>
        <dbReference type="EMBL" id="MBB5757334.1"/>
    </source>
</evidence>